<protein>
    <submittedName>
        <fullName evidence="1">Uncharacterized protein</fullName>
    </submittedName>
</protein>
<dbReference type="Proteomes" id="UP000003789">
    <property type="component" value="Unassembled WGS sequence"/>
</dbReference>
<proteinExistence type="predicted"/>
<accession>Q1YXN9</accession>
<feature type="non-terminal residue" evidence="1">
    <location>
        <position position="39"/>
    </location>
</feature>
<dbReference type="AlphaFoldDB" id="Q1YXN9"/>
<dbReference type="HOGENOM" id="CLU_3321660_0_0_6"/>
<comment type="caution">
    <text evidence="1">The sequence shown here is derived from an EMBL/GenBank/DDBJ whole genome shotgun (WGS) entry which is preliminary data.</text>
</comment>
<organism evidence="1 2">
    <name type="scientific">Photobacterium profundum 3TCK</name>
    <dbReference type="NCBI Taxonomy" id="314280"/>
    <lineage>
        <taxon>Bacteria</taxon>
        <taxon>Pseudomonadati</taxon>
        <taxon>Pseudomonadota</taxon>
        <taxon>Gammaproteobacteria</taxon>
        <taxon>Vibrionales</taxon>
        <taxon>Vibrionaceae</taxon>
        <taxon>Photobacterium</taxon>
    </lineage>
</organism>
<evidence type="ECO:0000313" key="1">
    <source>
        <dbReference type="EMBL" id="EAS40998.1"/>
    </source>
</evidence>
<dbReference type="EMBL" id="AAPH01000042">
    <property type="protein sequence ID" value="EAS40998.1"/>
    <property type="molecule type" value="Genomic_DNA"/>
</dbReference>
<name>Q1YXN9_9GAMM</name>
<sequence length="39" mass="4498">MEFRLLTDSCFFVSFDAFGLINQQTGKKDNKTIVIMPEL</sequence>
<reference evidence="1 2" key="1">
    <citation type="submission" date="2006-03" db="EMBL/GenBank/DDBJ databases">
        <authorList>
            <person name="Bartlett D.H."/>
            <person name="Valle G."/>
            <person name="Lauro F.M."/>
            <person name="Vezzi A."/>
            <person name="Simonato F."/>
            <person name="Eloe E."/>
            <person name="Vitulo N."/>
            <person name="Stratton T.K."/>
            <person name="D'angelo M."/>
            <person name="Ferriera S."/>
            <person name="Johnson J."/>
            <person name="Kravitz S."/>
            <person name="Beeson K."/>
            <person name="Sutton G."/>
            <person name="Rogers Y."/>
            <person name="Friedman R."/>
            <person name="Frazier M."/>
            <person name="Venter J.C."/>
        </authorList>
    </citation>
    <scope>NUCLEOTIDE SEQUENCE [LARGE SCALE GENOMIC DNA]</scope>
    <source>
        <strain evidence="1 2">3TCK</strain>
    </source>
</reference>
<gene>
    <name evidence="1" type="ORF">P3TCK_12864</name>
</gene>
<evidence type="ECO:0000313" key="2">
    <source>
        <dbReference type="Proteomes" id="UP000003789"/>
    </source>
</evidence>